<organism evidence="7 8">
    <name type="scientific">Olea europaea subsp. europaea</name>
    <dbReference type="NCBI Taxonomy" id="158383"/>
    <lineage>
        <taxon>Eukaryota</taxon>
        <taxon>Viridiplantae</taxon>
        <taxon>Streptophyta</taxon>
        <taxon>Embryophyta</taxon>
        <taxon>Tracheophyta</taxon>
        <taxon>Spermatophyta</taxon>
        <taxon>Magnoliopsida</taxon>
        <taxon>eudicotyledons</taxon>
        <taxon>Gunneridae</taxon>
        <taxon>Pentapetalae</taxon>
        <taxon>asterids</taxon>
        <taxon>lamiids</taxon>
        <taxon>Lamiales</taxon>
        <taxon>Oleaceae</taxon>
        <taxon>Oleeae</taxon>
        <taxon>Olea</taxon>
    </lineage>
</organism>
<evidence type="ECO:0000256" key="1">
    <source>
        <dbReference type="ARBA" id="ARBA00004141"/>
    </source>
</evidence>
<gene>
    <name evidence="7" type="ORF">OLEA9_A066220</name>
</gene>
<proteinExistence type="predicted"/>
<evidence type="ECO:0000313" key="8">
    <source>
        <dbReference type="Proteomes" id="UP000594638"/>
    </source>
</evidence>
<dbReference type="PANTHER" id="PTHR23504:SF1">
    <property type="entry name" value="GH21943P-RELATED"/>
    <property type="match status" value="1"/>
</dbReference>
<accession>A0A8S0SPU9</accession>
<comment type="caution">
    <text evidence="7">The sequence shown here is derived from an EMBL/GenBank/DDBJ whole genome shotgun (WGS) entry which is preliminary data.</text>
</comment>
<dbReference type="Proteomes" id="UP000594638">
    <property type="component" value="Unassembled WGS sequence"/>
</dbReference>
<comment type="subcellular location">
    <subcellularLocation>
        <location evidence="1">Membrane</location>
        <topology evidence="1">Multi-pass membrane protein</topology>
    </subcellularLocation>
</comment>
<evidence type="ECO:0000256" key="4">
    <source>
        <dbReference type="ARBA" id="ARBA00022989"/>
    </source>
</evidence>
<reference evidence="7 8" key="1">
    <citation type="submission" date="2019-12" db="EMBL/GenBank/DDBJ databases">
        <authorList>
            <person name="Alioto T."/>
            <person name="Alioto T."/>
            <person name="Gomez Garrido J."/>
        </authorList>
    </citation>
    <scope>NUCLEOTIDE SEQUENCE [LARGE SCALE GENOMIC DNA]</scope>
</reference>
<feature type="transmembrane region" description="Helical" evidence="6">
    <location>
        <begin position="77"/>
        <end position="94"/>
    </location>
</feature>
<keyword evidence="8" id="KW-1185">Reference proteome</keyword>
<protein>
    <submittedName>
        <fullName evidence="7">Hippocampus abundant transcript 1</fullName>
    </submittedName>
</protein>
<evidence type="ECO:0000256" key="3">
    <source>
        <dbReference type="ARBA" id="ARBA00022692"/>
    </source>
</evidence>
<dbReference type="EMBL" id="CACTIH010005477">
    <property type="protein sequence ID" value="CAA2994621.1"/>
    <property type="molecule type" value="Genomic_DNA"/>
</dbReference>
<dbReference type="PANTHER" id="PTHR23504">
    <property type="entry name" value="MAJOR FACILITATOR SUPERFAMILY DOMAIN-CONTAINING PROTEIN 10"/>
    <property type="match status" value="1"/>
</dbReference>
<keyword evidence="3 6" id="KW-0812">Transmembrane</keyword>
<evidence type="ECO:0000256" key="5">
    <source>
        <dbReference type="ARBA" id="ARBA00023136"/>
    </source>
</evidence>
<evidence type="ECO:0000256" key="6">
    <source>
        <dbReference type="SAM" id="Phobius"/>
    </source>
</evidence>
<keyword evidence="4 6" id="KW-1133">Transmembrane helix</keyword>
<feature type="transmembrane region" description="Helical" evidence="6">
    <location>
        <begin position="100"/>
        <end position="119"/>
    </location>
</feature>
<dbReference type="GO" id="GO:0016020">
    <property type="term" value="C:membrane"/>
    <property type="evidence" value="ECO:0007669"/>
    <property type="project" value="UniProtKB-SubCell"/>
</dbReference>
<evidence type="ECO:0000256" key="2">
    <source>
        <dbReference type="ARBA" id="ARBA00022448"/>
    </source>
</evidence>
<feature type="transmembrane region" description="Helical" evidence="6">
    <location>
        <begin position="47"/>
        <end position="65"/>
    </location>
</feature>
<keyword evidence="5 6" id="KW-0472">Membrane</keyword>
<evidence type="ECO:0000313" key="7">
    <source>
        <dbReference type="EMBL" id="CAA2994621.1"/>
    </source>
</evidence>
<dbReference type="AlphaFoldDB" id="A0A8S0SPU9"/>
<name>A0A8S0SPU9_OLEEU</name>
<sequence length="143" mass="15716">MLDFELLQLILMPILTPLVEEEKLLSIVLFFNFVHIILYGIAWTPWVPYAAAMISLVVIFAMPCGKAQGYVTGICSFDNIISPLAFSPLAALFLSNNEPFHFPGFSIMCSGLAAMIAFIQSIPIRANPPFTTCAVENSDTLEP</sequence>
<dbReference type="Gramene" id="OE9A066220T1">
    <property type="protein sequence ID" value="OE9A066220C1"/>
    <property type="gene ID" value="OE9A066220"/>
</dbReference>
<keyword evidence="2" id="KW-0813">Transport</keyword>
<dbReference type="OrthoDB" id="1694622at2759"/>